<keyword evidence="3" id="KW-0677">Repeat</keyword>
<feature type="domain" description="C2H2-type" evidence="12">
    <location>
        <begin position="1474"/>
        <end position="1497"/>
    </location>
</feature>
<feature type="region of interest" description="Disordered" evidence="11">
    <location>
        <begin position="819"/>
        <end position="844"/>
    </location>
</feature>
<feature type="domain" description="C2H2-type" evidence="12">
    <location>
        <begin position="1302"/>
        <end position="1329"/>
    </location>
</feature>
<feature type="region of interest" description="Disordered" evidence="11">
    <location>
        <begin position="28"/>
        <end position="52"/>
    </location>
</feature>
<evidence type="ECO:0000256" key="8">
    <source>
        <dbReference type="ARBA" id="ARBA00023163"/>
    </source>
</evidence>
<feature type="compositionally biased region" description="Basic residues" evidence="11">
    <location>
        <begin position="828"/>
        <end position="839"/>
    </location>
</feature>
<dbReference type="InParanoid" id="A0A672S945"/>
<keyword evidence="6" id="KW-0805">Transcription regulation</keyword>
<dbReference type="PROSITE" id="PS50157">
    <property type="entry name" value="ZINC_FINGER_C2H2_2"/>
    <property type="match status" value="22"/>
</dbReference>
<dbReference type="InterPro" id="IPR050636">
    <property type="entry name" value="C2H2-ZF_domain-containing"/>
</dbReference>
<dbReference type="Gene3D" id="3.30.160.60">
    <property type="entry name" value="Classic Zinc Finger"/>
    <property type="match status" value="12"/>
</dbReference>
<feature type="domain" description="C2H2-type" evidence="12">
    <location>
        <begin position="1403"/>
        <end position="1430"/>
    </location>
</feature>
<feature type="domain" description="C2H2-type" evidence="12">
    <location>
        <begin position="851"/>
        <end position="878"/>
    </location>
</feature>
<dbReference type="Ensembl" id="ENSSGRT00000104531.1">
    <property type="protein sequence ID" value="ENSSGRP00000098246.1"/>
    <property type="gene ID" value="ENSSGRG00000049041.1"/>
</dbReference>
<feature type="domain" description="C2H2-type" evidence="12">
    <location>
        <begin position="1112"/>
        <end position="1139"/>
    </location>
</feature>
<evidence type="ECO:0000256" key="3">
    <source>
        <dbReference type="ARBA" id="ARBA00022737"/>
    </source>
</evidence>
<keyword evidence="7" id="KW-0238">DNA-binding</keyword>
<feature type="domain" description="C2H2-type" evidence="12">
    <location>
        <begin position="442"/>
        <end position="465"/>
    </location>
</feature>
<feature type="domain" description="C2H2-type" evidence="12">
    <location>
        <begin position="785"/>
        <end position="807"/>
    </location>
</feature>
<feature type="region of interest" description="Disordered" evidence="11">
    <location>
        <begin position="296"/>
        <end position="319"/>
    </location>
</feature>
<dbReference type="SUPFAM" id="SSF57667">
    <property type="entry name" value="beta-beta-alpha zinc fingers"/>
    <property type="match status" value="10"/>
</dbReference>
<feature type="domain" description="C2H2-type" evidence="12">
    <location>
        <begin position="739"/>
        <end position="770"/>
    </location>
</feature>
<dbReference type="InterPro" id="IPR036236">
    <property type="entry name" value="Znf_C2H2_sf"/>
</dbReference>
<sequence>MAAGYSANDGSLQSNNECLSSEYEKGAAQEVNIGPVSNSKATNAKNTDGEMELSPSGPILKAQDHAEIVEANAADPPMKIEVEQVEEDECVVVYIDEVEEGNVAYMSNVTNKVDSSEREQTAEGDWPFRSEDCSEAFENKEDYLGHHSEHIHDGPIVCLDTDSQWDDLLISTDGGRRTLFCALCGQSFSSSKGFFSHQLKHRKQVIKQGIGEGAVRQKLFKCKDCGKAFSTVGHCLNHQRSHKQASKSVFHQLAHLKKKSFQCPTCGRCYSRASALDAHRRCHEVKLVKSKSCENEKPLSLNEAPGQSEDNGTSSEQNKEHEKKVFQCFCGRSFRTMSGLGTHQRFSTSCSEGKVKEEIKHPFVCSECGKTFGSSVALLCHQRWHKRQAQLVSNGQPYKCTECGKVFTSLTFYNKHQRLAHSEELPAKSFLHQVIQLKKKAFECEECGRRFSRASALQSHQLCHTDVFGDIMEKKSDMSTATHPVKIYQNDNADSVVFHSRDISHAQVQEKDFNCNNTVEEHEAVDVDYEVVQITASDDYENNSGLSQDQNPDLELVCESDHEEKDGLGFNSSQTECTSSLQFNPEIDVKIVQIDYQHLNDEPLINAELISKRSPQEAKYNCPHCDRKFVKALSLRCHILWHKGCMGKKSDGRQKFDMLMPTKRTLLTCEVCGHESASKSAHYFHMGKHEDKVAYKSISYQLANLQKNNIKCEDCGMSFSRLSALHSHQQHHNRRKKPFACLECDRSYATASGLYNHRKVCCGNATGEKTKHFNPTKSLLGPKVHHCKKCGKGFWSLGAFCHHKQNHLECANVEMRPAGTPDSENGHIRRKKRGRRGGYKKVNPMSSKEEHKCEVCGKSYHMLACFLKHKLVHDAQGVQPAVKSFDYQVQQLKKNSYQCPDCRKVFSRAMALQFHMKSHGFETGLPLIDSDSSERPQCPTCYAFFASESILQNHQKHCSKLEDNVEFPEECRKVGIDASLQKAEDVCDSSHSADSEREQKTSLALDLKYKCQDCSRSFSVIGALNFHKRIHNKGHQSKKLNSHSAKQLKLDKVKSETFLPKSSFACAECGRYFSSNSALGTHRRWHKDKKFARFLSKTNKMHSRKSVDCGPYLCNVCGKGFFYLCVLRRHQLHHPPMEAQPQKEHEVPESISVFTCPDCQISFSSGSLLTTHFAEHHSKLTETEKLQSEILHTDELVTPIKQSYTSKTNVTKREKTKVRRHQCSNCNKSFLNIRGLRAHKWQKHHKVGKQPTASLEERLAYEKPFASERTLPKMSTKKELKTSMEEEHVQRSRNLELTQCFFKCDKCAKAFPSEEQLNAHKEVAKTRPHCCALCCRGYWTEHQLQQHLAWHNEERQRLPNELRYRLSASMAPGPSDNLQALSHRSESIVKLPVAPVSPQLSSHKCQHCGKTFLSPRALQQHQTLHKNAEPHHCSLCSQTFTDIRNLIDHHQECLGDKELTDRYATSAVRGAVNLTCIECGIFFKQETELHQHYIEHARGL</sequence>
<feature type="domain" description="C2H2-type" evidence="12">
    <location>
        <begin position="897"/>
        <end position="924"/>
    </location>
</feature>
<feature type="domain" description="C2H2-type" evidence="12">
    <location>
        <begin position="1064"/>
        <end position="1091"/>
    </location>
</feature>
<feature type="domain" description="C2H2-type" evidence="12">
    <location>
        <begin position="710"/>
        <end position="737"/>
    </location>
</feature>
<comment type="subcellular location">
    <subcellularLocation>
        <location evidence="1">Nucleus</location>
    </subcellularLocation>
</comment>
<dbReference type="OMA" id="GFWTESQ"/>
<feature type="domain" description="C2H2-type" evidence="12">
    <location>
        <begin position="1329"/>
        <end position="1356"/>
    </location>
</feature>
<dbReference type="Pfam" id="PF13912">
    <property type="entry name" value="zf-C2H2_6"/>
    <property type="match status" value="2"/>
</dbReference>
<dbReference type="GO" id="GO:0003677">
    <property type="term" value="F:DNA binding"/>
    <property type="evidence" value="ECO:0007669"/>
    <property type="project" value="UniProtKB-KW"/>
</dbReference>
<dbReference type="SMART" id="SM00355">
    <property type="entry name" value="ZnF_C2H2"/>
    <property type="match status" value="25"/>
</dbReference>
<evidence type="ECO:0000313" key="14">
    <source>
        <dbReference type="Proteomes" id="UP000472262"/>
    </source>
</evidence>
<evidence type="ECO:0000256" key="2">
    <source>
        <dbReference type="ARBA" id="ARBA00022723"/>
    </source>
</evidence>
<keyword evidence="8" id="KW-0804">Transcription</keyword>
<feature type="domain" description="C2H2-type" evidence="12">
    <location>
        <begin position="1431"/>
        <end position="1458"/>
    </location>
</feature>
<accession>A0A672S945</accession>
<keyword evidence="9" id="KW-0539">Nucleus</keyword>
<evidence type="ECO:0000313" key="13">
    <source>
        <dbReference type="Ensembl" id="ENSSGRP00000098246.1"/>
    </source>
</evidence>
<feature type="domain" description="C2H2-type" evidence="12">
    <location>
        <begin position="179"/>
        <end position="206"/>
    </location>
</feature>
<organism evidence="13 14">
    <name type="scientific">Sinocyclocheilus grahami</name>
    <name type="common">Dianchi golden-line fish</name>
    <name type="synonym">Barbus grahami</name>
    <dbReference type="NCBI Taxonomy" id="75366"/>
    <lineage>
        <taxon>Eukaryota</taxon>
        <taxon>Metazoa</taxon>
        <taxon>Chordata</taxon>
        <taxon>Craniata</taxon>
        <taxon>Vertebrata</taxon>
        <taxon>Euteleostomi</taxon>
        <taxon>Actinopterygii</taxon>
        <taxon>Neopterygii</taxon>
        <taxon>Teleostei</taxon>
        <taxon>Ostariophysi</taxon>
        <taxon>Cypriniformes</taxon>
        <taxon>Cyprinidae</taxon>
        <taxon>Cyprininae</taxon>
        <taxon>Sinocyclocheilus</taxon>
    </lineage>
</organism>
<evidence type="ECO:0000256" key="7">
    <source>
        <dbReference type="ARBA" id="ARBA00023125"/>
    </source>
</evidence>
<name>A0A672S945_SINGR</name>
<feature type="domain" description="C2H2-type" evidence="12">
    <location>
        <begin position="1009"/>
        <end position="1036"/>
    </location>
</feature>
<feature type="compositionally biased region" description="Polar residues" evidence="11">
    <location>
        <begin position="35"/>
        <end position="46"/>
    </location>
</feature>
<feature type="domain" description="C2H2-type" evidence="12">
    <location>
        <begin position="620"/>
        <end position="644"/>
    </location>
</feature>
<keyword evidence="2" id="KW-0479">Metal-binding</keyword>
<dbReference type="Proteomes" id="UP000472262">
    <property type="component" value="Unassembled WGS sequence"/>
</dbReference>
<dbReference type="PANTHER" id="PTHR47772:SF13">
    <property type="entry name" value="GASTRULA ZINC FINGER PROTEIN XLCGF49.1-LIKE-RELATED"/>
    <property type="match status" value="1"/>
</dbReference>
<reference evidence="13" key="2">
    <citation type="submission" date="2025-09" db="UniProtKB">
        <authorList>
            <consortium name="Ensembl"/>
        </authorList>
    </citation>
    <scope>IDENTIFICATION</scope>
</reference>
<keyword evidence="4 10" id="KW-0863">Zinc-finger</keyword>
<reference evidence="13" key="1">
    <citation type="submission" date="2025-08" db="UniProtKB">
        <authorList>
            <consortium name="Ensembl"/>
        </authorList>
    </citation>
    <scope>IDENTIFICATION</scope>
</reference>
<dbReference type="InterPro" id="IPR013087">
    <property type="entry name" value="Znf_C2H2_type"/>
</dbReference>
<dbReference type="PROSITE" id="PS00028">
    <property type="entry name" value="ZINC_FINGER_C2H2_1"/>
    <property type="match status" value="19"/>
</dbReference>
<evidence type="ECO:0000256" key="4">
    <source>
        <dbReference type="ARBA" id="ARBA00022771"/>
    </source>
</evidence>
<dbReference type="Pfam" id="PF13894">
    <property type="entry name" value="zf-C2H2_4"/>
    <property type="match status" value="1"/>
</dbReference>
<dbReference type="GO" id="GO:0005634">
    <property type="term" value="C:nucleus"/>
    <property type="evidence" value="ECO:0007669"/>
    <property type="project" value="UniProtKB-SubCell"/>
</dbReference>
<feature type="domain" description="C2H2-type" evidence="12">
    <location>
        <begin position="1154"/>
        <end position="1182"/>
    </location>
</feature>
<protein>
    <recommendedName>
        <fullName evidence="12">C2H2-type domain-containing protein</fullName>
    </recommendedName>
</protein>
<feature type="domain" description="C2H2-type" evidence="12">
    <location>
        <begin position="261"/>
        <end position="283"/>
    </location>
</feature>
<feature type="domain" description="C2H2-type" evidence="12">
    <location>
        <begin position="220"/>
        <end position="247"/>
    </location>
</feature>
<keyword evidence="5" id="KW-0862">Zinc</keyword>
<feature type="domain" description="C2H2-type" evidence="12">
    <location>
        <begin position="398"/>
        <end position="426"/>
    </location>
</feature>
<feature type="domain" description="C2H2-type" evidence="12">
    <location>
        <begin position="363"/>
        <end position="390"/>
    </location>
</feature>
<evidence type="ECO:0000256" key="6">
    <source>
        <dbReference type="ARBA" id="ARBA00023015"/>
    </source>
</evidence>
<dbReference type="PANTHER" id="PTHR47772">
    <property type="entry name" value="ZINC FINGER PROTEIN 200"/>
    <property type="match status" value="1"/>
</dbReference>
<evidence type="ECO:0000259" key="12">
    <source>
        <dbReference type="PROSITE" id="PS50157"/>
    </source>
</evidence>
<evidence type="ECO:0000256" key="1">
    <source>
        <dbReference type="ARBA" id="ARBA00004123"/>
    </source>
</evidence>
<dbReference type="FunFam" id="3.30.160.60:FF:001228">
    <property type="entry name" value="Zinc finger protein 236"/>
    <property type="match status" value="1"/>
</dbReference>
<evidence type="ECO:0000256" key="9">
    <source>
        <dbReference type="ARBA" id="ARBA00023242"/>
    </source>
</evidence>
<dbReference type="Pfam" id="PF00096">
    <property type="entry name" value="zf-C2H2"/>
    <property type="match status" value="4"/>
</dbReference>
<dbReference type="GO" id="GO:0008270">
    <property type="term" value="F:zinc ion binding"/>
    <property type="evidence" value="ECO:0007669"/>
    <property type="project" value="UniProtKB-KW"/>
</dbReference>
<evidence type="ECO:0000256" key="10">
    <source>
        <dbReference type="PROSITE-ProRule" id="PRU00042"/>
    </source>
</evidence>
<keyword evidence="14" id="KW-1185">Reference proteome</keyword>
<evidence type="ECO:0000256" key="5">
    <source>
        <dbReference type="ARBA" id="ARBA00022833"/>
    </source>
</evidence>
<proteinExistence type="predicted"/>
<evidence type="ECO:0000256" key="11">
    <source>
        <dbReference type="SAM" id="MobiDB-lite"/>
    </source>
</evidence>
<feature type="domain" description="C2H2-type" evidence="12">
    <location>
        <begin position="1221"/>
        <end position="1250"/>
    </location>
</feature>